<proteinExistence type="predicted"/>
<dbReference type="Proteomes" id="UP000288215">
    <property type="component" value="Unassembled WGS sequence"/>
</dbReference>
<comment type="caution">
    <text evidence="1">The sequence shown here is derived from an EMBL/GenBank/DDBJ whole genome shotgun (WGS) entry which is preliminary data.</text>
</comment>
<organism evidence="1 2">
    <name type="scientific">Methanosuratincola subterraneus</name>
    <dbReference type="NCBI Taxonomy" id="2593994"/>
    <lineage>
        <taxon>Archaea</taxon>
        <taxon>Thermoproteota</taxon>
        <taxon>Methanosuratincolia</taxon>
        <taxon>Candidatus Methanomethylicales</taxon>
        <taxon>Candidatus Methanomethylicaceae</taxon>
        <taxon>Candidatus Methanosuratincola (ex Vanwonterghem et al. 2016)</taxon>
    </lineage>
</organism>
<dbReference type="EMBL" id="RXGA01000004">
    <property type="protein sequence ID" value="RWX72755.1"/>
    <property type="molecule type" value="Genomic_DNA"/>
</dbReference>
<protein>
    <submittedName>
        <fullName evidence="1">Uncharacterized protein</fullName>
    </submittedName>
</protein>
<reference evidence="1 2" key="1">
    <citation type="submission" date="2018-12" db="EMBL/GenBank/DDBJ databases">
        <title>The complete genome of the methanogenic archaea of the candidate phylum Verstraetearchaeota, obtained from the metagenome of underground thermal water.</title>
        <authorList>
            <person name="Kadnikov V.V."/>
            <person name="Mardanov A.V."/>
            <person name="Beletsky A.V."/>
            <person name="Karnachuk O.V."/>
            <person name="Ravin N.V."/>
        </authorList>
    </citation>
    <scope>NUCLEOTIDE SEQUENCE [LARGE SCALE GENOMIC DNA]</scope>
    <source>
        <strain evidence="1">Ch88</strain>
    </source>
</reference>
<evidence type="ECO:0000313" key="2">
    <source>
        <dbReference type="Proteomes" id="UP000288215"/>
    </source>
</evidence>
<gene>
    <name evidence="1" type="ORF">Metus_1614</name>
</gene>
<accession>A0A3S3RDS8</accession>
<sequence length="74" mass="8820">MLKRVFRAGHVMVTTVPRVKVKMMFSCLCFNLMQVLTLRSRYKHRISKKVENDGKRENKVKRRWKIKMPSIGTP</sequence>
<name>A0A3S3RDS8_METS7</name>
<evidence type="ECO:0000313" key="1">
    <source>
        <dbReference type="EMBL" id="RWX72755.1"/>
    </source>
</evidence>
<dbReference type="AlphaFoldDB" id="A0A3S3RDS8"/>